<proteinExistence type="predicted"/>
<sequence>MALLKTSLRLLEAIEQGEYEKAFSLTENASQQHDSSLSSVAPDLIYKVAYSFGNQNNSQLKVLLIRLFDLLTSVPQKYRICYELLTLRTSPFLTDVLVNQLGSLITNEFLESYPDLWNQICSELPVKLEKRLCQRFISVDEELWLGIIEAANVLAFFDKIPFKVPYKFGQLVDVVLNEMAAENVDETAAFRFLIWHAREHPFSPKLLGHTEPTVLIPNVYDLRYLRLRLTEGICDYISASKHRCDGAFVKPLANALRFLHKLCDDCQEIHATHIDIYAGMFVLLVRFMENFDLEVEGRRFVIMDMSQNIIACFQVELRVLLLKRIIGRIINGTHLYVSNKAKILAWLLDQLELILNEKICVDELGSVFGLLENVSYDDVPTSLVYYTSVLRIIKAYARECANIPMLAEARERLVVRVRNELTDYLQCDHVDGKTERNVQEKQGTILQPLCSHPLPGEESLKQLHAVLEDCEQTISDIDEVLTHSRQLY</sequence>
<evidence type="ECO:0000313" key="1">
    <source>
        <dbReference type="EMBL" id="KAK6730738.1"/>
    </source>
</evidence>
<protein>
    <submittedName>
        <fullName evidence="1">Uncharacterized protein</fullName>
    </submittedName>
</protein>
<keyword evidence="2" id="KW-1185">Reference proteome</keyword>
<comment type="caution">
    <text evidence="1">The sequence shown here is derived from an EMBL/GenBank/DDBJ whole genome shotgun (WGS) entry which is preliminary data.</text>
</comment>
<name>A0ABR1BWQ8_NECAM</name>
<dbReference type="EMBL" id="JAVFWL010000001">
    <property type="protein sequence ID" value="KAK6730738.1"/>
    <property type="molecule type" value="Genomic_DNA"/>
</dbReference>
<evidence type="ECO:0000313" key="2">
    <source>
        <dbReference type="Proteomes" id="UP001303046"/>
    </source>
</evidence>
<accession>A0ABR1BWQ8</accession>
<organism evidence="1 2">
    <name type="scientific">Necator americanus</name>
    <name type="common">Human hookworm</name>
    <dbReference type="NCBI Taxonomy" id="51031"/>
    <lineage>
        <taxon>Eukaryota</taxon>
        <taxon>Metazoa</taxon>
        <taxon>Ecdysozoa</taxon>
        <taxon>Nematoda</taxon>
        <taxon>Chromadorea</taxon>
        <taxon>Rhabditida</taxon>
        <taxon>Rhabditina</taxon>
        <taxon>Rhabditomorpha</taxon>
        <taxon>Strongyloidea</taxon>
        <taxon>Ancylostomatidae</taxon>
        <taxon>Bunostominae</taxon>
        <taxon>Necator</taxon>
    </lineage>
</organism>
<gene>
    <name evidence="1" type="primary">Necator_chrI.g3427</name>
    <name evidence="1" type="ORF">RB195_007298</name>
</gene>
<reference evidence="1 2" key="1">
    <citation type="submission" date="2023-08" db="EMBL/GenBank/DDBJ databases">
        <title>A Necator americanus chromosomal reference genome.</title>
        <authorList>
            <person name="Ilik V."/>
            <person name="Petrzelkova K.J."/>
            <person name="Pardy F."/>
            <person name="Fuh T."/>
            <person name="Niatou-Singa F.S."/>
            <person name="Gouil Q."/>
            <person name="Baker L."/>
            <person name="Ritchie M.E."/>
            <person name="Jex A.R."/>
            <person name="Gazzola D."/>
            <person name="Li H."/>
            <person name="Toshio Fujiwara R."/>
            <person name="Zhan B."/>
            <person name="Aroian R.V."/>
            <person name="Pafco B."/>
            <person name="Schwarz E.M."/>
        </authorList>
    </citation>
    <scope>NUCLEOTIDE SEQUENCE [LARGE SCALE GENOMIC DNA]</scope>
    <source>
        <strain evidence="1 2">Aroian</strain>
        <tissue evidence="1">Whole animal</tissue>
    </source>
</reference>
<dbReference type="Proteomes" id="UP001303046">
    <property type="component" value="Unassembled WGS sequence"/>
</dbReference>